<keyword evidence="5" id="KW-1185">Reference proteome</keyword>
<dbReference type="PANTHER" id="PTHR43096:SF52">
    <property type="entry name" value="DNAJ HOMOLOG 1, MITOCHONDRIAL-RELATED"/>
    <property type="match status" value="1"/>
</dbReference>
<dbReference type="PROSITE" id="PS50076">
    <property type="entry name" value="DNAJ_2"/>
    <property type="match status" value="1"/>
</dbReference>
<dbReference type="InterPro" id="IPR036869">
    <property type="entry name" value="J_dom_sf"/>
</dbReference>
<feature type="region of interest" description="Disordered" evidence="2">
    <location>
        <begin position="127"/>
        <end position="162"/>
    </location>
</feature>
<dbReference type="PANTHER" id="PTHR43096">
    <property type="entry name" value="DNAJ HOMOLOG 1, MITOCHONDRIAL-RELATED"/>
    <property type="match status" value="1"/>
</dbReference>
<feature type="compositionally biased region" description="Basic and acidic residues" evidence="2">
    <location>
        <begin position="131"/>
        <end position="161"/>
    </location>
</feature>
<dbReference type="InterPro" id="IPR018253">
    <property type="entry name" value="DnaJ_domain_CS"/>
</dbReference>
<feature type="compositionally biased region" description="Basic and acidic residues" evidence="2">
    <location>
        <begin position="376"/>
        <end position="385"/>
    </location>
</feature>
<feature type="region of interest" description="Disordered" evidence="2">
    <location>
        <begin position="468"/>
        <end position="637"/>
    </location>
</feature>
<evidence type="ECO:0000313" key="5">
    <source>
        <dbReference type="Proteomes" id="UP000019373"/>
    </source>
</evidence>
<dbReference type="SMART" id="SM00271">
    <property type="entry name" value="DnaJ"/>
    <property type="match status" value="1"/>
</dbReference>
<dbReference type="GO" id="GO:0042026">
    <property type="term" value="P:protein refolding"/>
    <property type="evidence" value="ECO:0007669"/>
    <property type="project" value="TreeGrafter"/>
</dbReference>
<dbReference type="OrthoDB" id="10250354at2759"/>
<feature type="compositionally biased region" description="Basic and acidic residues" evidence="2">
    <location>
        <begin position="604"/>
        <end position="615"/>
    </location>
</feature>
<dbReference type="AlphaFoldDB" id="U1GJL2"/>
<dbReference type="GO" id="GO:0005737">
    <property type="term" value="C:cytoplasm"/>
    <property type="evidence" value="ECO:0007669"/>
    <property type="project" value="TreeGrafter"/>
</dbReference>
<dbReference type="eggNOG" id="KOG0719">
    <property type="taxonomic scope" value="Eukaryota"/>
</dbReference>
<evidence type="ECO:0000259" key="3">
    <source>
        <dbReference type="PROSITE" id="PS50076"/>
    </source>
</evidence>
<dbReference type="Pfam" id="PF00226">
    <property type="entry name" value="DnaJ"/>
    <property type="match status" value="1"/>
</dbReference>
<dbReference type="SUPFAM" id="SSF46565">
    <property type="entry name" value="Chaperone J-domain"/>
    <property type="match status" value="1"/>
</dbReference>
<keyword evidence="1" id="KW-0143">Chaperone</keyword>
<feature type="compositionally biased region" description="Low complexity" evidence="2">
    <location>
        <begin position="361"/>
        <end position="372"/>
    </location>
</feature>
<dbReference type="GO" id="GO:0051082">
    <property type="term" value="F:unfolded protein binding"/>
    <property type="evidence" value="ECO:0007669"/>
    <property type="project" value="TreeGrafter"/>
</dbReference>
<organism evidence="4 5">
    <name type="scientific">Endocarpon pusillum (strain Z07020 / HMAS-L-300199)</name>
    <name type="common">Lichen-forming fungus</name>
    <dbReference type="NCBI Taxonomy" id="1263415"/>
    <lineage>
        <taxon>Eukaryota</taxon>
        <taxon>Fungi</taxon>
        <taxon>Dikarya</taxon>
        <taxon>Ascomycota</taxon>
        <taxon>Pezizomycotina</taxon>
        <taxon>Eurotiomycetes</taxon>
        <taxon>Chaetothyriomycetidae</taxon>
        <taxon>Verrucariales</taxon>
        <taxon>Verrucariaceae</taxon>
        <taxon>Endocarpon</taxon>
    </lineage>
</organism>
<sequence length="637" mass="72112">MSSPPPIDPYLALGISKDADLSTIRSAHRKLVLKFHPDRIKDEAERVKGREEFQKVQQAYELLSDPAKRSRYDDKVRLAELRKEALGRELPVRSSTYPTRPSQFSAGGEYRGGDYYEERVPRGAAFFDEEDRFREEPSRASARKAENYERKPSGGYVERKSTGWKAGGIPIEIALKLQKQAALAKEKIKEKDVRAATAKSRDQERKRDASDKHNSRRAYVEDDSNSDTDTETYVSVNRKAAKARSASSTPRRSRPEHPRRKESKYSDDDDDDDWSRDKHQAWHASARDYIQKAAPDRPRQTHRQDSSHSYFEPRDDRPYARRSGSDREDRRNERDRPKVSSSTRPSYPEVEVPRDVRSRKMPAMPTATSAPANIKIPEDRRDVPQPHRSTTTQAVRDHRNAVPTMPRSQTMPSGASARRSDNAPSRGSNLKHETHDSGYGSSSPATPDTIGTSPPKYASAIRYQIVDEAEEFSTRGHRTIRVDPEESRRRAKSPPVEPQRPTLSMSGKRPSRAATAYTPHSPVDVPPARPSPSRHESSRMSAQPREPPRLARGVSSQRGVQNLYREISPNGQESSYKPRVSSEKVASARTRTQDGTHSPLYSRAPRDAGRDDDHYPGSSYRSELRNPGMGTRRPSVY</sequence>
<accession>U1GJL2</accession>
<feature type="region of interest" description="Disordered" evidence="2">
    <location>
        <begin position="180"/>
        <end position="456"/>
    </location>
</feature>
<proteinExistence type="predicted"/>
<dbReference type="PROSITE" id="PS00636">
    <property type="entry name" value="DNAJ_1"/>
    <property type="match status" value="1"/>
</dbReference>
<dbReference type="InterPro" id="IPR001623">
    <property type="entry name" value="DnaJ_domain"/>
</dbReference>
<feature type="compositionally biased region" description="Basic residues" evidence="2">
    <location>
        <begin position="251"/>
        <end position="262"/>
    </location>
</feature>
<feature type="compositionally biased region" description="Polar residues" evidence="2">
    <location>
        <begin position="93"/>
        <end position="105"/>
    </location>
</feature>
<feature type="compositionally biased region" description="Acidic residues" evidence="2">
    <location>
        <begin position="221"/>
        <end position="230"/>
    </location>
</feature>
<feature type="domain" description="J" evidence="3">
    <location>
        <begin position="8"/>
        <end position="76"/>
    </location>
</feature>
<evidence type="ECO:0000256" key="2">
    <source>
        <dbReference type="SAM" id="MobiDB-lite"/>
    </source>
</evidence>
<feature type="region of interest" description="Disordered" evidence="2">
    <location>
        <begin position="92"/>
        <end position="112"/>
    </location>
</feature>
<dbReference type="HOGENOM" id="CLU_023189_1_0_1"/>
<dbReference type="CDD" id="cd06257">
    <property type="entry name" value="DnaJ"/>
    <property type="match status" value="1"/>
</dbReference>
<feature type="compositionally biased region" description="Polar residues" evidence="2">
    <location>
        <begin position="439"/>
        <end position="452"/>
    </location>
</feature>
<protein>
    <recommendedName>
        <fullName evidence="3">J domain-containing protein</fullName>
    </recommendedName>
</protein>
<name>U1GJL2_ENDPU</name>
<reference evidence="5" key="1">
    <citation type="journal article" date="2014" name="BMC Genomics">
        <title>Genome characteristics reveal the impact of lichenization on lichen-forming fungus Endocarpon pusillum Hedwig (Verrucariales, Ascomycota).</title>
        <authorList>
            <person name="Wang Y.-Y."/>
            <person name="Liu B."/>
            <person name="Zhang X.-Y."/>
            <person name="Zhou Q.-M."/>
            <person name="Zhang T."/>
            <person name="Li H."/>
            <person name="Yu Y.-F."/>
            <person name="Zhang X.-L."/>
            <person name="Hao X.-Y."/>
            <person name="Wang M."/>
            <person name="Wang L."/>
            <person name="Wei J.-C."/>
        </authorList>
    </citation>
    <scope>NUCLEOTIDE SEQUENCE [LARGE SCALE GENOMIC DNA]</scope>
    <source>
        <strain evidence="5">Z07020 / HMAS-L-300199</strain>
    </source>
</reference>
<dbReference type="EMBL" id="KE721125">
    <property type="protein sequence ID" value="ERF72021.1"/>
    <property type="molecule type" value="Genomic_DNA"/>
</dbReference>
<dbReference type="OMA" id="PPDIDPY"/>
<evidence type="ECO:0000256" key="1">
    <source>
        <dbReference type="ARBA" id="ARBA00023186"/>
    </source>
</evidence>
<dbReference type="RefSeq" id="XP_007802332.1">
    <property type="nucleotide sequence ID" value="XM_007804141.1"/>
</dbReference>
<dbReference type="GeneID" id="19243264"/>
<gene>
    <name evidence="4" type="ORF">EPUS_08415</name>
</gene>
<dbReference type="PRINTS" id="PR00625">
    <property type="entry name" value="JDOMAIN"/>
</dbReference>
<evidence type="ECO:0000313" key="4">
    <source>
        <dbReference type="EMBL" id="ERF72021.1"/>
    </source>
</evidence>
<dbReference type="Proteomes" id="UP000019373">
    <property type="component" value="Unassembled WGS sequence"/>
</dbReference>
<feature type="compositionally biased region" description="Basic and acidic residues" evidence="2">
    <location>
        <begin position="275"/>
        <end position="338"/>
    </location>
</feature>
<dbReference type="Gene3D" id="1.10.287.110">
    <property type="entry name" value="DnaJ domain"/>
    <property type="match status" value="1"/>
</dbReference>
<feature type="compositionally biased region" description="Basic and acidic residues" evidence="2">
    <location>
        <begin position="184"/>
        <end position="213"/>
    </location>
</feature>